<evidence type="ECO:0000313" key="1">
    <source>
        <dbReference type="EMBL" id="SAI86022.1"/>
    </source>
</evidence>
<evidence type="ECO:0000313" key="2">
    <source>
        <dbReference type="Proteomes" id="UP000076770"/>
    </source>
</evidence>
<accession>A0A157T3U2</accession>
<dbReference type="AlphaFoldDB" id="A0A157T3U2"/>
<protein>
    <submittedName>
        <fullName evidence="1">Uncharacterized protein</fullName>
    </submittedName>
</protein>
<dbReference type="PATRIC" id="fig|2287.9.peg.2595"/>
<sequence>MIFVINNSLYVILYISFNNFSASNLKVYKTYCITLMSVIEKFVKNIEKLNDNEEVIMLENLWIKKITNFPINLQVIEEEDGEKLHLFVLKGAEAILLHKPTNIFLYITNLTSVELETLRYITIKKKCEEADEDFVSLAYEYISFKNKAKIGIRG</sequence>
<reference evidence="2" key="1">
    <citation type="submission" date="2016-04" db="EMBL/GenBank/DDBJ databases">
        <authorList>
            <person name="Shah S.A."/>
            <person name="Garrett R.A."/>
        </authorList>
    </citation>
    <scope>NUCLEOTIDE SEQUENCE [LARGE SCALE GENOMIC DNA]</scope>
    <source>
        <strain evidence="2">ATCC 35091 / DSM 1616 / JCM 8930 / NBRC 15331 / P1</strain>
    </source>
</reference>
<proteinExistence type="predicted"/>
<dbReference type="Proteomes" id="UP000076770">
    <property type="component" value="Chromosome i"/>
</dbReference>
<dbReference type="EMBL" id="LT549890">
    <property type="protein sequence ID" value="SAI86022.1"/>
    <property type="molecule type" value="Genomic_DNA"/>
</dbReference>
<name>A0A157T3U2_SACSO</name>
<gene>
    <name evidence="1" type="ORF">SSOP1_2468</name>
</gene>
<organism evidence="1 2">
    <name type="scientific">Saccharolobus solfataricus</name>
    <name type="common">Sulfolobus solfataricus</name>
    <dbReference type="NCBI Taxonomy" id="2287"/>
    <lineage>
        <taxon>Archaea</taxon>
        <taxon>Thermoproteota</taxon>
        <taxon>Thermoprotei</taxon>
        <taxon>Sulfolobales</taxon>
        <taxon>Sulfolobaceae</taxon>
        <taxon>Saccharolobus</taxon>
    </lineage>
</organism>